<dbReference type="CTD" id="178114"/>
<dbReference type="OrthoDB" id="5842993at2759"/>
<feature type="region of interest" description="Disordered" evidence="1">
    <location>
        <begin position="1"/>
        <end position="377"/>
    </location>
</feature>
<organism evidence="2 3">
    <name type="scientific">Caenorhabditis elegans</name>
    <dbReference type="NCBI Taxonomy" id="6239"/>
    <lineage>
        <taxon>Eukaryota</taxon>
        <taxon>Metazoa</taxon>
        <taxon>Ecdysozoa</taxon>
        <taxon>Nematoda</taxon>
        <taxon>Chromadorea</taxon>
        <taxon>Rhabditida</taxon>
        <taxon>Rhabditina</taxon>
        <taxon>Rhabditomorpha</taxon>
        <taxon>Rhabditoidea</taxon>
        <taxon>Rhabditidae</taxon>
        <taxon>Peloderinae</taxon>
        <taxon>Caenorhabditis</taxon>
    </lineage>
</organism>
<evidence type="ECO:0000313" key="2">
    <source>
        <dbReference type="EMBL" id="CAA98136.1"/>
    </source>
</evidence>
<feature type="compositionally biased region" description="Basic and acidic residues" evidence="1">
    <location>
        <begin position="137"/>
        <end position="163"/>
    </location>
</feature>
<feature type="region of interest" description="Disordered" evidence="1">
    <location>
        <begin position="611"/>
        <end position="662"/>
    </location>
</feature>
<feature type="compositionally biased region" description="Low complexity" evidence="1">
    <location>
        <begin position="644"/>
        <end position="655"/>
    </location>
</feature>
<evidence type="ECO:0000313" key="4">
    <source>
        <dbReference type="WormBase" id="M117.4"/>
    </source>
</evidence>
<dbReference type="PaxDb" id="6239-M117.4"/>
<accession>Q21536</accession>
<feature type="compositionally biased region" description="Polar residues" evidence="1">
    <location>
        <begin position="320"/>
        <end position="340"/>
    </location>
</feature>
<proteinExistence type="predicted"/>
<protein>
    <submittedName>
        <fullName evidence="2">LEDGF domain-containing protein</fullName>
    </submittedName>
</protein>
<feature type="compositionally biased region" description="Basic and acidic residues" evidence="1">
    <location>
        <begin position="612"/>
        <end position="634"/>
    </location>
</feature>
<feature type="compositionally biased region" description="Basic and acidic residues" evidence="1">
    <location>
        <begin position="197"/>
        <end position="249"/>
    </location>
</feature>
<dbReference type="EMBL" id="BX284604">
    <property type="protein sequence ID" value="CAA98136.1"/>
    <property type="molecule type" value="Genomic_DNA"/>
</dbReference>
<dbReference type="OMA" id="RVCANTF"/>
<evidence type="ECO:0000313" key="3">
    <source>
        <dbReference type="Proteomes" id="UP000001940"/>
    </source>
</evidence>
<gene>
    <name evidence="2" type="ORF">CELE_M117.4</name>
    <name evidence="2 4" type="ORF">M117.4</name>
</gene>
<feature type="compositionally biased region" description="Basic and acidic residues" evidence="1">
    <location>
        <begin position="110"/>
        <end position="129"/>
    </location>
</feature>
<dbReference type="HOGENOM" id="CLU_447773_0_0_1"/>
<dbReference type="RefSeq" id="NP_502238.1">
    <property type="nucleotide sequence ID" value="NM_069837.3"/>
</dbReference>
<dbReference type="KEGG" id="cel:CELE_M117.4"/>
<feature type="region of interest" description="Disordered" evidence="1">
    <location>
        <begin position="554"/>
        <end position="583"/>
    </location>
</feature>
<dbReference type="Bgee" id="WBGene00010920">
    <property type="expression patterns" value="Expressed in adult organism and 2 other cell types or tissues"/>
</dbReference>
<feature type="compositionally biased region" description="Low complexity" evidence="1">
    <location>
        <begin position="364"/>
        <end position="373"/>
    </location>
</feature>
<sequence length="662" mass="74745">MEPDLKNVKNAGTGESNKDEIKNTNASRRSGRKVKTIIEEDPNINKKMELPPTLMPKFPSQKIIKQQKSPDKNEPPPARPVEQTEENEENNADEKEKHEIFWQEGVIEECQGREDEGEVPKEQEEHAHVSPDPTSLNDKKSKFEKPNLEPGKPEKPEKLDKPLAKPLPPPSAAPPPVAPLSAPVPSTGAPPSAVPPADKKMSKQSTRDKKSGRSTDRNIHKKKDVAALDENKKSPEDKKKDAGTKKGSTEDASTDNLNNGKVQSRRKSKRQKKSIFQQPVQRTPGSHPSAYLQPTRARTERSLKLPPAEPKSVDERPRKPSTQILQPQQPNRGGQVQKQPSKVVLQPGAPGATPVASTPNQREQAQQQQQQQQKGPMGLFKKIYRKMNFRAASDCTVEPTKEMLAKSYVRPEHNSNDPIDFCPDLPKKLFDEEAWKLRMTNKGANRNEVFLNNRPFWLTRDGTEQIPKVRIQLHRPLKQMHSGNPASIQLKLQRTDPFLDPKEDTLERLKIVDKAIGVDPLDLTKDRELKRVCANTFHGTLMFEVDKRQYDTQQKKAEAEALKLDPKRKNDGKEKDQKSSFEDPKKVAFNVSDKCTLHVYFRKHRPLTNQGKSERFTEKKYTMGERKIMKKGEKPAVPQLVPPTSSSTTSASSSSCRETKKL</sequence>
<dbReference type="PANTHER" id="PTHR21720:SF1">
    <property type="entry name" value="DUF5523 DOMAIN-CONTAINING PROTEIN-RELATED"/>
    <property type="match status" value="1"/>
</dbReference>
<dbReference type="AlphaFoldDB" id="Q21536"/>
<evidence type="ECO:0000256" key="1">
    <source>
        <dbReference type="SAM" id="MobiDB-lite"/>
    </source>
</evidence>
<feature type="compositionally biased region" description="Basic residues" evidence="1">
    <location>
        <begin position="263"/>
        <end position="273"/>
    </location>
</feature>
<dbReference type="FunCoup" id="Q21536">
    <property type="interactions" value="1558"/>
</dbReference>
<dbReference type="Proteomes" id="UP000001940">
    <property type="component" value="Chromosome IV"/>
</dbReference>
<dbReference type="PIR" id="T23757">
    <property type="entry name" value="T23757"/>
</dbReference>
<reference evidence="2 3" key="1">
    <citation type="journal article" date="1998" name="Science">
        <title>Genome sequence of the nematode C. elegans: a platform for investigating biology.</title>
        <authorList>
            <consortium name="The C. elegans sequencing consortium"/>
            <person name="Sulson J.E."/>
            <person name="Waterston R."/>
        </authorList>
    </citation>
    <scope>NUCLEOTIDE SEQUENCE [LARGE SCALE GENOMIC DNA]</scope>
    <source>
        <strain evidence="2 3">Bristol N2</strain>
    </source>
</reference>
<feature type="compositionally biased region" description="Polar residues" evidence="1">
    <location>
        <begin position="250"/>
        <end position="262"/>
    </location>
</feature>
<keyword evidence="3" id="KW-1185">Reference proteome</keyword>
<dbReference type="InParanoid" id="Q21536"/>
<dbReference type="AGR" id="WB:WBGene00010920"/>
<feature type="compositionally biased region" description="Polar residues" evidence="1">
    <location>
        <begin position="275"/>
        <end position="286"/>
    </location>
</feature>
<dbReference type="PANTHER" id="PTHR21720">
    <property type="entry name" value="DUF5523 DOMAIN-CONTAINING PROTEIN-RELATED-RELATED"/>
    <property type="match status" value="1"/>
</dbReference>
<dbReference type="WormBase" id="M117.4">
    <property type="protein sequence ID" value="CE18085"/>
    <property type="gene ID" value="WBGene00010920"/>
</dbReference>
<feature type="compositionally biased region" description="Pro residues" evidence="1">
    <location>
        <begin position="165"/>
        <end position="178"/>
    </location>
</feature>
<feature type="compositionally biased region" description="Basic and acidic residues" evidence="1">
    <location>
        <begin position="92"/>
        <end position="101"/>
    </location>
</feature>
<name>Q21536_CAEEL</name>
<dbReference type="GeneID" id="178114"/>
<dbReference type="eggNOG" id="ENOG502SD80">
    <property type="taxonomic scope" value="Eukaryota"/>
</dbReference>
<dbReference type="UCSC" id="M117.4">
    <property type="organism name" value="c. elegans"/>
</dbReference>